<dbReference type="VEuPathDB" id="FungiDB:I7I52_12449"/>
<accession>A0A8H7YAH3</accession>
<protein>
    <submittedName>
        <fullName evidence="1">Uncharacterized protein</fullName>
    </submittedName>
</protein>
<evidence type="ECO:0000313" key="1">
    <source>
        <dbReference type="EMBL" id="KAG5288834.1"/>
    </source>
</evidence>
<sequence length="81" mass="9373">MLLQIQIHQPRNGGHLRGKMLSQLTIIINFVHDTIRVSEKGHMFYGIKLRYTLDFPPPKLLFPQHHFNIRAEGKSTKHGSS</sequence>
<gene>
    <name evidence="1" type="ORF">I7I52_12449</name>
</gene>
<name>A0A8H7YAH3_AJECA</name>
<dbReference type="EMBL" id="JAEVHI010000006">
    <property type="protein sequence ID" value="KAG5288834.1"/>
    <property type="molecule type" value="Genomic_DNA"/>
</dbReference>
<evidence type="ECO:0000313" key="2">
    <source>
        <dbReference type="Proteomes" id="UP000670092"/>
    </source>
</evidence>
<dbReference type="AlphaFoldDB" id="A0A8H7YAH3"/>
<comment type="caution">
    <text evidence="1">The sequence shown here is derived from an EMBL/GenBank/DDBJ whole genome shotgun (WGS) entry which is preliminary data.</text>
</comment>
<reference evidence="1 2" key="1">
    <citation type="submission" date="2021-01" db="EMBL/GenBank/DDBJ databases">
        <title>Chromosome-level genome assembly of a human fungal pathogen reveals clustering of transcriptionally co-regulated genes.</title>
        <authorList>
            <person name="Voorhies M."/>
            <person name="Cohen S."/>
            <person name="Shea T.P."/>
            <person name="Petrus S."/>
            <person name="Munoz J.F."/>
            <person name="Poplawski S."/>
            <person name="Goldman W.E."/>
            <person name="Michael T."/>
            <person name="Cuomo C.A."/>
            <person name="Sil A."/>
            <person name="Beyhan S."/>
        </authorList>
    </citation>
    <scope>NUCLEOTIDE SEQUENCE [LARGE SCALE GENOMIC DNA]</scope>
    <source>
        <strain evidence="1 2">G184AR</strain>
    </source>
</reference>
<proteinExistence type="predicted"/>
<organism evidence="1 2">
    <name type="scientific">Ajellomyces capsulatus</name>
    <name type="common">Darling's disease fungus</name>
    <name type="synonym">Histoplasma capsulatum</name>
    <dbReference type="NCBI Taxonomy" id="5037"/>
    <lineage>
        <taxon>Eukaryota</taxon>
        <taxon>Fungi</taxon>
        <taxon>Dikarya</taxon>
        <taxon>Ascomycota</taxon>
        <taxon>Pezizomycotina</taxon>
        <taxon>Eurotiomycetes</taxon>
        <taxon>Eurotiomycetidae</taxon>
        <taxon>Onygenales</taxon>
        <taxon>Ajellomycetaceae</taxon>
        <taxon>Histoplasma</taxon>
    </lineage>
</organism>
<dbReference type="Proteomes" id="UP000670092">
    <property type="component" value="Unassembled WGS sequence"/>
</dbReference>